<protein>
    <submittedName>
        <fullName evidence="2">Gliding motility-associated-like protein</fullName>
    </submittedName>
</protein>
<proteinExistence type="predicted"/>
<dbReference type="InterPro" id="IPR026341">
    <property type="entry name" value="T9SS_type_B"/>
</dbReference>
<evidence type="ECO:0000256" key="1">
    <source>
        <dbReference type="SAM" id="SignalP"/>
    </source>
</evidence>
<gene>
    <name evidence="2" type="ORF">LV89_01158</name>
</gene>
<feature type="chain" id="PRO_5016378533" evidence="1">
    <location>
        <begin position="26"/>
        <end position="597"/>
    </location>
</feature>
<accession>A0A316ECW3</accession>
<name>A0A316ECW3_9BACT</name>
<dbReference type="NCBIfam" id="TIGR04131">
    <property type="entry name" value="Bac_Flav_CTERM"/>
    <property type="match status" value="1"/>
</dbReference>
<comment type="caution">
    <text evidence="2">The sequence shown here is derived from an EMBL/GenBank/DDBJ whole genome shotgun (WGS) entry which is preliminary data.</text>
</comment>
<evidence type="ECO:0000313" key="2">
    <source>
        <dbReference type="EMBL" id="PWK28374.1"/>
    </source>
</evidence>
<reference evidence="2 3" key="1">
    <citation type="submission" date="2018-05" db="EMBL/GenBank/DDBJ databases">
        <title>Genomic Encyclopedia of Archaeal and Bacterial Type Strains, Phase II (KMG-II): from individual species to whole genera.</title>
        <authorList>
            <person name="Goeker M."/>
        </authorList>
    </citation>
    <scope>NUCLEOTIDE SEQUENCE [LARGE SCALE GENOMIC DNA]</scope>
    <source>
        <strain evidence="2 3">DSM 22214</strain>
    </source>
</reference>
<dbReference type="RefSeq" id="WP_146199091.1">
    <property type="nucleotide sequence ID" value="NZ_QGGO01000004.1"/>
</dbReference>
<keyword evidence="3" id="KW-1185">Reference proteome</keyword>
<evidence type="ECO:0000313" key="3">
    <source>
        <dbReference type="Proteomes" id="UP000245489"/>
    </source>
</evidence>
<dbReference type="Proteomes" id="UP000245489">
    <property type="component" value="Unassembled WGS sequence"/>
</dbReference>
<dbReference type="Pfam" id="PF13585">
    <property type="entry name" value="CHU_C"/>
    <property type="match status" value="1"/>
</dbReference>
<dbReference type="AlphaFoldDB" id="A0A316ECW3"/>
<dbReference type="EMBL" id="QGGO01000004">
    <property type="protein sequence ID" value="PWK28374.1"/>
    <property type="molecule type" value="Genomic_DNA"/>
</dbReference>
<dbReference type="OrthoDB" id="1490014at2"/>
<feature type="signal peptide" evidence="1">
    <location>
        <begin position="1"/>
        <end position="25"/>
    </location>
</feature>
<organism evidence="2 3">
    <name type="scientific">Arcicella aurantiaca</name>
    <dbReference type="NCBI Taxonomy" id="591202"/>
    <lineage>
        <taxon>Bacteria</taxon>
        <taxon>Pseudomonadati</taxon>
        <taxon>Bacteroidota</taxon>
        <taxon>Cytophagia</taxon>
        <taxon>Cytophagales</taxon>
        <taxon>Flectobacillaceae</taxon>
        <taxon>Arcicella</taxon>
    </lineage>
</organism>
<sequence length="597" mass="64716">MLKQIPHKNLLFLLFFIGFTWVSHAQTITIVKDGAGICPGGSIGLFCSEPDIVDYTWEFLRPAPTGWSTLTGKTSSSISHNEIGKYRLTVRDINGVVKISNVLDIVGLSNPPIPVITPSRNVTQICQGDSIILNTTIQTGYFYYWSFNDTQLVVPQNEAIKLVAKKAGKYELLIVDNSLSSNSCSAKSLPYKLDYTSTVTVTIDSLPPFCGLTTPPKNLTASPSGGTFKGTGITDRTLGTFNPATAGVGKHEITYEVSQNGSCPSVFEKRTFTVSDPKSVITTNTGKTQFCQGDIATLSAPAGMKKYEWFLGGSPVGSLNKLDVTAGGDFQLKITDDAPCSNTSPIVKIEFFNATSVTTDLIASVCGTEHPAVPLRGTPSGGAFTIDGQFATTFDYKKLGIGSHKVLYKLDGSLPCLQGSSEQDVVIQDFPKPNLGDDILLGKGNGITLKGFVSGRNITYAWSPSNNLDDATIANPLATPNVTTQYSVIAKTDLGCEGKDTVNIVVYQPVYIPSAFTPNGDLNNDTWELNGLEVYPNPEVQIFNRWGNMIFYSQGTYTPFDGTDKGKNLPEGMYVYKINPFPDRPDFQYKGTFMLFR</sequence>
<keyword evidence="1" id="KW-0732">Signal</keyword>